<accession>A0A452EDR9</accession>
<dbReference type="Ensembl" id="ENSCHIT00000017873.1">
    <property type="protein sequence ID" value="ENSCHIP00000010100.1"/>
    <property type="gene ID" value="ENSCHIG00000012729.1"/>
</dbReference>
<keyword evidence="5" id="KW-0645">Protease</keyword>
<keyword evidence="7" id="KW-0378">Hydrolase</keyword>
<dbReference type="GO" id="GO:0005737">
    <property type="term" value="C:cytoplasm"/>
    <property type="evidence" value="ECO:0007669"/>
    <property type="project" value="TreeGrafter"/>
</dbReference>
<dbReference type="OMA" id="CMDSQVK"/>
<evidence type="ECO:0000313" key="10">
    <source>
        <dbReference type="Proteomes" id="UP000291000"/>
    </source>
</evidence>
<dbReference type="InterPro" id="IPR001353">
    <property type="entry name" value="Proteasome_sua/b"/>
</dbReference>
<keyword evidence="10" id="KW-1185">Reference proteome</keyword>
<dbReference type="PANTHER" id="PTHR32194:SF14">
    <property type="entry name" value="PROTEASOME SUBUNIT BETA"/>
    <property type="match status" value="1"/>
</dbReference>
<proteinExistence type="predicted"/>
<evidence type="ECO:0000256" key="3">
    <source>
        <dbReference type="ARBA" id="ARBA00012039"/>
    </source>
</evidence>
<protein>
    <recommendedName>
        <fullName evidence="3">proteasome endopeptidase complex</fullName>
        <ecNumber evidence="3">3.4.25.1</ecNumber>
    </recommendedName>
</protein>
<dbReference type="GO" id="GO:0004298">
    <property type="term" value="F:threonine-type endopeptidase activity"/>
    <property type="evidence" value="ECO:0007669"/>
    <property type="project" value="UniProtKB-KW"/>
</dbReference>
<keyword evidence="8" id="KW-0647">Proteasome</keyword>
<dbReference type="Gene3D" id="3.60.20.10">
    <property type="entry name" value="Glutamine Phosphoribosylpyrophosphate, subunit 1, domain 1"/>
    <property type="match status" value="1"/>
</dbReference>
<reference evidence="9" key="3">
    <citation type="submission" date="2025-09" db="UniProtKB">
        <authorList>
            <consortium name="Ensembl"/>
        </authorList>
    </citation>
    <scope>IDENTIFICATION</scope>
</reference>
<dbReference type="PRINTS" id="PR00141">
    <property type="entry name" value="PROTEASOME"/>
</dbReference>
<keyword evidence="6" id="KW-0888">Threonine protease</keyword>
<dbReference type="PANTHER" id="PTHR32194">
    <property type="entry name" value="METALLOPROTEASE TLDD"/>
    <property type="match status" value="1"/>
</dbReference>
<dbReference type="Proteomes" id="UP000291000">
    <property type="component" value="Chromosome 13"/>
</dbReference>
<evidence type="ECO:0000256" key="4">
    <source>
        <dbReference type="ARBA" id="ARBA00022490"/>
    </source>
</evidence>
<dbReference type="EC" id="3.4.25.1" evidence="3"/>
<dbReference type="EMBL" id="LWLT01000014">
    <property type="status" value="NOT_ANNOTATED_CDS"/>
    <property type="molecule type" value="Genomic_DNA"/>
</dbReference>
<dbReference type="GeneTree" id="ENSGT00940000155114"/>
<evidence type="ECO:0000256" key="6">
    <source>
        <dbReference type="ARBA" id="ARBA00022698"/>
    </source>
</evidence>
<evidence type="ECO:0000256" key="5">
    <source>
        <dbReference type="ARBA" id="ARBA00022670"/>
    </source>
</evidence>
<comment type="subcellular location">
    <subcellularLocation>
        <location evidence="2">Nucleus</location>
    </subcellularLocation>
</comment>
<dbReference type="InterPro" id="IPR023333">
    <property type="entry name" value="Proteasome_suB-type"/>
</dbReference>
<evidence type="ECO:0000256" key="1">
    <source>
        <dbReference type="ARBA" id="ARBA00001198"/>
    </source>
</evidence>
<evidence type="ECO:0000256" key="2">
    <source>
        <dbReference type="ARBA" id="ARBA00004123"/>
    </source>
</evidence>
<dbReference type="InterPro" id="IPR029055">
    <property type="entry name" value="Ntn_hydrolases_N"/>
</dbReference>
<comment type="catalytic activity">
    <reaction evidence="1">
        <text>Cleavage of peptide bonds with very broad specificity.</text>
        <dbReference type="EC" id="3.4.25.1"/>
    </reaction>
</comment>
<reference evidence="9" key="2">
    <citation type="submission" date="2025-08" db="UniProtKB">
        <authorList>
            <consortium name="Ensembl"/>
        </authorList>
    </citation>
    <scope>IDENTIFICATION</scope>
</reference>
<organism evidence="9 10">
    <name type="scientific">Capra hircus</name>
    <name type="common">Goat</name>
    <dbReference type="NCBI Taxonomy" id="9925"/>
    <lineage>
        <taxon>Eukaryota</taxon>
        <taxon>Metazoa</taxon>
        <taxon>Chordata</taxon>
        <taxon>Craniata</taxon>
        <taxon>Vertebrata</taxon>
        <taxon>Euteleostomi</taxon>
        <taxon>Mammalia</taxon>
        <taxon>Eutheria</taxon>
        <taxon>Laurasiatheria</taxon>
        <taxon>Artiodactyla</taxon>
        <taxon>Ruminantia</taxon>
        <taxon>Pecora</taxon>
        <taxon>Bovidae</taxon>
        <taxon>Caprinae</taxon>
        <taxon>Capra</taxon>
    </lineage>
</organism>
<dbReference type="SUPFAM" id="SSF56235">
    <property type="entry name" value="N-terminal nucleophile aminohydrolases (Ntn hydrolases)"/>
    <property type="match status" value="1"/>
</dbReference>
<evidence type="ECO:0000256" key="7">
    <source>
        <dbReference type="ARBA" id="ARBA00022801"/>
    </source>
</evidence>
<dbReference type="AlphaFoldDB" id="A0A452EDR9"/>
<dbReference type="STRING" id="9925.ENSCHIP00000010100"/>
<keyword evidence="4" id="KW-0963">Cytoplasm</keyword>
<name>A0A452EDR9_CAPHI</name>
<evidence type="ECO:0000313" key="9">
    <source>
        <dbReference type="Ensembl" id="ENSCHIP00000010100.1"/>
    </source>
</evidence>
<evidence type="ECO:0000256" key="8">
    <source>
        <dbReference type="ARBA" id="ARBA00022942"/>
    </source>
</evidence>
<dbReference type="GO" id="GO:0051603">
    <property type="term" value="P:proteolysis involved in protein catabolic process"/>
    <property type="evidence" value="ECO:0007669"/>
    <property type="project" value="InterPro"/>
</dbReference>
<dbReference type="GO" id="GO:0005634">
    <property type="term" value="C:nucleus"/>
    <property type="evidence" value="ECO:0007669"/>
    <property type="project" value="UniProtKB-SubCell"/>
</dbReference>
<dbReference type="Pfam" id="PF00227">
    <property type="entry name" value="Proteasome"/>
    <property type="match status" value="1"/>
</dbReference>
<dbReference type="InterPro" id="IPR000243">
    <property type="entry name" value="Pept_T1A_subB"/>
</dbReference>
<reference evidence="9 10" key="1">
    <citation type="submission" date="2016-04" db="EMBL/GenBank/DDBJ databases">
        <title>Polished mammalian reference genomes with single-molecule sequencing and chromosome conformation capture applied to the Capra hircus genome.</title>
        <authorList>
            <person name="Bickhart D.M."/>
            <person name="Koren S."/>
            <person name="Rosen B."/>
            <person name="Hastie A."/>
            <person name="Liachko I."/>
            <person name="Sullivan S.T."/>
            <person name="Burton J."/>
            <person name="Sayre B.L."/>
            <person name="Huson H.J."/>
            <person name="Lee J."/>
            <person name="Lam E."/>
            <person name="Kelley C.M."/>
            <person name="Hutchison J.L."/>
            <person name="Zhou Y."/>
            <person name="Sun J."/>
            <person name="Crisa A."/>
            <person name="Schwartz J.C."/>
            <person name="Hammond J.A."/>
            <person name="Schroeder S.G."/>
            <person name="Liu G.E."/>
            <person name="Dunham M."/>
            <person name="Shendure J."/>
            <person name="Sonstegard T.S."/>
            <person name="Phillippy A.M."/>
            <person name="Van Tassell C.P."/>
            <person name="Smith T.P."/>
        </authorList>
    </citation>
    <scope>NUCLEOTIDE SEQUENCE [LARGE SCALE GENOMIC DNA]</scope>
</reference>
<sequence length="228" mass="24609">IAATLAAALGEGPVWGPKAIASDWENQEVFTGIPIMAVKFDGNIILEANFRTTTESYTTNRVTDKLIPIHGGTFCCHSGSAADTQSEADVVAYQLGWHSVELTEPPLVHTAASLLKEMCYRYRKDLMAGIITEGWDSQEGRQVSSVPMEGMMVRSSYICGYVEATYQEGVTKKECLQSTANTLSLAMKQDGSSSSVIHLAATAESGIEWKVLLGDKIVQLTIATLSPL</sequence>
<dbReference type="GO" id="GO:0005839">
    <property type="term" value="C:proteasome core complex"/>
    <property type="evidence" value="ECO:0007669"/>
    <property type="project" value="InterPro"/>
</dbReference>